<keyword evidence="2" id="KW-0732">Signal</keyword>
<dbReference type="SUPFAM" id="SSF56436">
    <property type="entry name" value="C-type lectin-like"/>
    <property type="match status" value="3"/>
</dbReference>
<evidence type="ECO:0000259" key="3">
    <source>
        <dbReference type="PROSITE" id="PS50041"/>
    </source>
</evidence>
<dbReference type="Proteomes" id="UP000261660">
    <property type="component" value="Unplaced"/>
</dbReference>
<dbReference type="PANTHER" id="PTHR45784">
    <property type="entry name" value="C-TYPE LECTIN DOMAIN FAMILY 20 MEMBER A-RELATED"/>
    <property type="match status" value="1"/>
</dbReference>
<feature type="signal peptide" evidence="2">
    <location>
        <begin position="1"/>
        <end position="19"/>
    </location>
</feature>
<reference evidence="4" key="1">
    <citation type="submission" date="2025-05" db="UniProtKB">
        <authorList>
            <consortium name="Ensembl"/>
        </authorList>
    </citation>
    <scope>IDENTIFICATION</scope>
</reference>
<keyword evidence="1" id="KW-1015">Disulfide bond</keyword>
<dbReference type="AlphaFoldDB" id="A0A3Q3FFF3"/>
<evidence type="ECO:0000256" key="2">
    <source>
        <dbReference type="SAM" id="SignalP"/>
    </source>
</evidence>
<dbReference type="InterPro" id="IPR016186">
    <property type="entry name" value="C-type_lectin-like/link_sf"/>
</dbReference>
<protein>
    <submittedName>
        <fullName evidence="4">Secretory phospholipase A2 receptor-like</fullName>
    </submittedName>
</protein>
<dbReference type="Ensembl" id="ENSLBET00000019926.1">
    <property type="protein sequence ID" value="ENSLBEP00000018896.1"/>
    <property type="gene ID" value="ENSLBEG00000014531.1"/>
</dbReference>
<dbReference type="Gene3D" id="3.10.100.10">
    <property type="entry name" value="Mannose-Binding Protein A, subunit A"/>
    <property type="match status" value="3"/>
</dbReference>
<evidence type="ECO:0000313" key="4">
    <source>
        <dbReference type="Ensembl" id="ENSLBEP00000018896.1"/>
    </source>
</evidence>
<name>A0A3Q3FFF3_9LABR</name>
<dbReference type="InterPro" id="IPR018378">
    <property type="entry name" value="C-type_lectin_CS"/>
</dbReference>
<dbReference type="Pfam" id="PF00059">
    <property type="entry name" value="Lectin_C"/>
    <property type="match status" value="3"/>
</dbReference>
<dbReference type="GeneTree" id="ENSGT01100000263473"/>
<dbReference type="OrthoDB" id="441660at2759"/>
<dbReference type="Ensembl" id="ENSLBET00000019918.1">
    <property type="protein sequence ID" value="ENSLBEP00000018888.1"/>
    <property type="gene ID" value="ENSLBEG00000014531.1"/>
</dbReference>
<organism evidence="4 5">
    <name type="scientific">Labrus bergylta</name>
    <name type="common">ballan wrasse</name>
    <dbReference type="NCBI Taxonomy" id="56723"/>
    <lineage>
        <taxon>Eukaryota</taxon>
        <taxon>Metazoa</taxon>
        <taxon>Chordata</taxon>
        <taxon>Craniata</taxon>
        <taxon>Vertebrata</taxon>
        <taxon>Euteleostomi</taxon>
        <taxon>Actinopterygii</taxon>
        <taxon>Neopterygii</taxon>
        <taxon>Teleostei</taxon>
        <taxon>Neoteleostei</taxon>
        <taxon>Acanthomorphata</taxon>
        <taxon>Eupercaria</taxon>
        <taxon>Labriformes</taxon>
        <taxon>Labridae</taxon>
        <taxon>Labrus</taxon>
    </lineage>
</organism>
<dbReference type="PROSITE" id="PS50041">
    <property type="entry name" value="C_TYPE_LECTIN_2"/>
    <property type="match status" value="3"/>
</dbReference>
<feature type="domain" description="C-type lectin" evidence="3">
    <location>
        <begin position="24"/>
        <end position="138"/>
    </location>
</feature>
<keyword evidence="5" id="KW-1185">Reference proteome</keyword>
<evidence type="ECO:0000313" key="5">
    <source>
        <dbReference type="Proteomes" id="UP000261660"/>
    </source>
</evidence>
<dbReference type="InterPro" id="IPR001304">
    <property type="entry name" value="C-type_lectin-like"/>
</dbReference>
<dbReference type="STRING" id="56723.ENSLBEP00000018888"/>
<feature type="chain" id="PRO_5044598632" evidence="2">
    <location>
        <begin position="20"/>
        <end position="367"/>
    </location>
</feature>
<proteinExistence type="predicted"/>
<feature type="domain" description="C-type lectin" evidence="3">
    <location>
        <begin position="252"/>
        <end position="365"/>
    </location>
</feature>
<sequence>MQSSLFLLTVMGQCFLVTCHHIEYHLIEEAKTWDEAQRYCREKYTDLATVSDMTDMKRLREIVNTREAWIGLQSNPGQAKRRWHWSLPGTQGVALSELNAHFSGYEPHPGNSPQNCVQIHNKRLNDATCDKNNKFICFNGTEEPPKSFNCIKESMNWTQAQNYCRDKYADLVSGLDQLAHLADYSKSHCSPKSWIGLFRDTWNWSDGSNSSFRHWNLGLLKDGVNKECATVLKGEGKWDSAACDEKKPFVCYDDKVILINEVMTWMDAVNYCRENHRDLVSITDLNQQRWVEARAKNASTDHVWLGLRYTCVMDLWFWLNDNLVTYENWAHSDGECDRCYYAAAMNKSGNWVKKADTETFNFICALK</sequence>
<dbReference type="PANTHER" id="PTHR45784:SF3">
    <property type="entry name" value="C-TYPE LECTIN DOMAIN FAMILY 4 MEMBER K-LIKE-RELATED"/>
    <property type="match status" value="1"/>
</dbReference>
<dbReference type="SMART" id="SM00034">
    <property type="entry name" value="CLECT"/>
    <property type="match status" value="3"/>
</dbReference>
<dbReference type="PROSITE" id="PS00615">
    <property type="entry name" value="C_TYPE_LECTIN_1"/>
    <property type="match status" value="2"/>
</dbReference>
<accession>A0A3Q3FFF3</accession>
<feature type="domain" description="C-type lectin" evidence="3">
    <location>
        <begin position="152"/>
        <end position="252"/>
    </location>
</feature>
<dbReference type="CDD" id="cd00037">
    <property type="entry name" value="CLECT"/>
    <property type="match status" value="1"/>
</dbReference>
<evidence type="ECO:0000256" key="1">
    <source>
        <dbReference type="ARBA" id="ARBA00023157"/>
    </source>
</evidence>
<dbReference type="InterPro" id="IPR016187">
    <property type="entry name" value="CTDL_fold"/>
</dbReference>